<reference evidence="3 4" key="1">
    <citation type="submission" date="2017-02" db="EMBL/GenBank/DDBJ databases">
        <authorList>
            <person name="Peterson S.W."/>
        </authorList>
    </citation>
    <scope>NUCLEOTIDE SEQUENCE [LARGE SCALE GENOMIC DNA]</scope>
    <source>
        <strain evidence="3 4">DSM 22323</strain>
    </source>
</reference>
<dbReference type="OrthoDB" id="384974at2"/>
<dbReference type="AlphaFoldDB" id="A0A1T5GBZ4"/>
<protein>
    <submittedName>
        <fullName evidence="3">Activator of Hsp90 ATPase homolog 1-like protein</fullName>
    </submittedName>
</protein>
<dbReference type="Proteomes" id="UP000191112">
    <property type="component" value="Unassembled WGS sequence"/>
</dbReference>
<evidence type="ECO:0000259" key="2">
    <source>
        <dbReference type="Pfam" id="PF08327"/>
    </source>
</evidence>
<keyword evidence="4" id="KW-1185">Reference proteome</keyword>
<sequence length="137" mass="15868">METIKIDITILAPASKVWELYTQSAHIAKWNVVDNRWKCGASNVDFREGGEFKNTMSLKDGSYSFDYAGTFESIVPGQKIIYRTKDGRTVVVDFETIDPTTTRISQDIEPDKLNSFESQRQEYYNILNNFHKYVENH</sequence>
<evidence type="ECO:0000256" key="1">
    <source>
        <dbReference type="ARBA" id="ARBA00006817"/>
    </source>
</evidence>
<dbReference type="SUPFAM" id="SSF55961">
    <property type="entry name" value="Bet v1-like"/>
    <property type="match status" value="1"/>
</dbReference>
<dbReference type="InterPro" id="IPR013538">
    <property type="entry name" value="ASHA1/2-like_C"/>
</dbReference>
<name>A0A1T5GBZ4_9FLAO</name>
<evidence type="ECO:0000313" key="4">
    <source>
        <dbReference type="Proteomes" id="UP000191112"/>
    </source>
</evidence>
<accession>A0A1T5GBZ4</accession>
<feature type="domain" description="Activator of Hsp90 ATPase homologue 1/2-like C-terminal" evidence="2">
    <location>
        <begin position="12"/>
        <end position="105"/>
    </location>
</feature>
<dbReference type="InterPro" id="IPR023393">
    <property type="entry name" value="START-like_dom_sf"/>
</dbReference>
<dbReference type="STRING" id="619805.SAMN05660477_02697"/>
<dbReference type="Pfam" id="PF08327">
    <property type="entry name" value="AHSA1"/>
    <property type="match status" value="1"/>
</dbReference>
<proteinExistence type="inferred from homology"/>
<comment type="similarity">
    <text evidence="1">Belongs to the AHA1 family.</text>
</comment>
<organism evidence="3 4">
    <name type="scientific">Soonwooa buanensis</name>
    <dbReference type="NCBI Taxonomy" id="619805"/>
    <lineage>
        <taxon>Bacteria</taxon>
        <taxon>Pseudomonadati</taxon>
        <taxon>Bacteroidota</taxon>
        <taxon>Flavobacteriia</taxon>
        <taxon>Flavobacteriales</taxon>
        <taxon>Weeksellaceae</taxon>
        <taxon>Chryseobacterium group</taxon>
        <taxon>Soonwooa</taxon>
    </lineage>
</organism>
<dbReference type="EMBL" id="FUYZ01000011">
    <property type="protein sequence ID" value="SKC05882.1"/>
    <property type="molecule type" value="Genomic_DNA"/>
</dbReference>
<evidence type="ECO:0000313" key="3">
    <source>
        <dbReference type="EMBL" id="SKC05882.1"/>
    </source>
</evidence>
<dbReference type="Gene3D" id="3.30.530.20">
    <property type="match status" value="1"/>
</dbReference>
<dbReference type="RefSeq" id="WP_079667882.1">
    <property type="nucleotide sequence ID" value="NZ_FUYZ01000011.1"/>
</dbReference>
<gene>
    <name evidence="3" type="ORF">SAMN05660477_02697</name>
</gene>